<dbReference type="EMBL" id="SHBO01000017">
    <property type="protein sequence ID" value="RZO06986.1"/>
    <property type="molecule type" value="Genomic_DNA"/>
</dbReference>
<reference evidence="1 2" key="1">
    <citation type="submission" date="2019-02" db="EMBL/GenBank/DDBJ databases">
        <title>Prokaryotic population dynamics and viral predation in marine succession experiment using metagenomics: the confinement effect.</title>
        <authorList>
            <person name="Haro-Moreno J.M."/>
            <person name="Rodriguez-Valera F."/>
            <person name="Lopez-Perez M."/>
        </authorList>
    </citation>
    <scope>NUCLEOTIDE SEQUENCE [LARGE SCALE GENOMIC DNA]</scope>
    <source>
        <strain evidence="1">MED-G169</strain>
    </source>
</reference>
<gene>
    <name evidence="1" type="ORF">EVB02_02030</name>
</gene>
<dbReference type="InterPro" id="IPR007375">
    <property type="entry name" value="SoxG"/>
</dbReference>
<dbReference type="SUPFAM" id="SSF103025">
    <property type="entry name" value="Folate-binding domain"/>
    <property type="match status" value="1"/>
</dbReference>
<dbReference type="Proteomes" id="UP000318148">
    <property type="component" value="Unassembled WGS sequence"/>
</dbReference>
<proteinExistence type="predicted"/>
<accession>A0A520LME6</accession>
<sequence length="210" mass="23964">MIRRENVRMYESTESISAIKNRKGEIKRLNSVSQVGINVREISGSNKINIQSHLSAEALFKSPEKPSSFDIEGQCHYFNFSFGQVFWLGPHEWLLSTNNDPREIAAYFKDNVSNDIALSDVTDGYCELSLEGESLLKILKQGMTCDLRDFNLEEDTESNKCVQTNFAKMPVVFWKNSKLSVNLLVRRSYADYLIDWLLEIGSEDGCEILS</sequence>
<evidence type="ECO:0008006" key="3">
    <source>
        <dbReference type="Google" id="ProtNLM"/>
    </source>
</evidence>
<organism evidence="1 2">
    <name type="scientific">SAR92 clade bacterium</name>
    <dbReference type="NCBI Taxonomy" id="2315479"/>
    <lineage>
        <taxon>Bacteria</taxon>
        <taxon>Pseudomonadati</taxon>
        <taxon>Pseudomonadota</taxon>
        <taxon>Gammaproteobacteria</taxon>
        <taxon>Cellvibrionales</taxon>
        <taxon>Porticoccaceae</taxon>
        <taxon>SAR92 clade</taxon>
    </lineage>
</organism>
<protein>
    <recommendedName>
        <fullName evidence="3">Sarcosine oxidase subunit gamma</fullName>
    </recommendedName>
</protein>
<name>A0A520LME6_9GAMM</name>
<dbReference type="AlphaFoldDB" id="A0A520LME6"/>
<evidence type="ECO:0000313" key="2">
    <source>
        <dbReference type="Proteomes" id="UP000318148"/>
    </source>
</evidence>
<comment type="caution">
    <text evidence="1">The sequence shown here is derived from an EMBL/GenBank/DDBJ whole genome shotgun (WGS) entry which is preliminary data.</text>
</comment>
<evidence type="ECO:0000313" key="1">
    <source>
        <dbReference type="EMBL" id="RZO06986.1"/>
    </source>
</evidence>
<dbReference type="Gene3D" id="3.30.1360.120">
    <property type="entry name" value="Probable tRNA modification gtpase trme, domain 1"/>
    <property type="match status" value="1"/>
</dbReference>
<dbReference type="Pfam" id="PF04268">
    <property type="entry name" value="SoxG"/>
    <property type="match status" value="1"/>
</dbReference>
<dbReference type="Gene3D" id="3.30.70.1520">
    <property type="entry name" value="Heterotetrameric sarcosine oxidase"/>
    <property type="match status" value="1"/>
</dbReference>
<dbReference type="InterPro" id="IPR027266">
    <property type="entry name" value="TrmE/GcvT-like"/>
</dbReference>